<dbReference type="Proteomes" id="UP000567179">
    <property type="component" value="Unassembled WGS sequence"/>
</dbReference>
<evidence type="ECO:0000313" key="4">
    <source>
        <dbReference type="Proteomes" id="UP000567179"/>
    </source>
</evidence>
<organism evidence="3 4">
    <name type="scientific">Psilocybe cf. subviscida</name>
    <dbReference type="NCBI Taxonomy" id="2480587"/>
    <lineage>
        <taxon>Eukaryota</taxon>
        <taxon>Fungi</taxon>
        <taxon>Dikarya</taxon>
        <taxon>Basidiomycota</taxon>
        <taxon>Agaricomycotina</taxon>
        <taxon>Agaricomycetes</taxon>
        <taxon>Agaricomycetidae</taxon>
        <taxon>Agaricales</taxon>
        <taxon>Agaricineae</taxon>
        <taxon>Strophariaceae</taxon>
        <taxon>Psilocybe</taxon>
    </lineage>
</organism>
<feature type="region of interest" description="Disordered" evidence="1">
    <location>
        <begin position="1"/>
        <end position="39"/>
    </location>
</feature>
<dbReference type="PANTHER" id="PTHR38248:SF2">
    <property type="entry name" value="FUNK1 11"/>
    <property type="match status" value="1"/>
</dbReference>
<evidence type="ECO:0000256" key="1">
    <source>
        <dbReference type="SAM" id="MobiDB-lite"/>
    </source>
</evidence>
<name>A0A8H5BGA8_9AGAR</name>
<evidence type="ECO:0000259" key="2">
    <source>
        <dbReference type="Pfam" id="PF17667"/>
    </source>
</evidence>
<gene>
    <name evidence="3" type="ORF">D9619_000296</name>
</gene>
<reference evidence="3 4" key="1">
    <citation type="journal article" date="2020" name="ISME J.">
        <title>Uncovering the hidden diversity of litter-decomposition mechanisms in mushroom-forming fungi.</title>
        <authorList>
            <person name="Floudas D."/>
            <person name="Bentzer J."/>
            <person name="Ahren D."/>
            <person name="Johansson T."/>
            <person name="Persson P."/>
            <person name="Tunlid A."/>
        </authorList>
    </citation>
    <scope>NUCLEOTIDE SEQUENCE [LARGE SCALE GENOMIC DNA]</scope>
    <source>
        <strain evidence="3 4">CBS 101986</strain>
    </source>
</reference>
<sequence>MPTPKDPPLTPRPQRTVQAGDSPSSQHTPLKRSTRAGNALQTRIRDDLGFINNDDMFLQDVKLFLKDYAPCKVTSDQVDNCIERLVAQPKPVLEQVPTQGGQTLKLNWLPFEFYPDQYRGKTGHEDKAFKPLETIFDAILQQKNPLNPIHFELCPRTNIDGDLPGGNHLIDGCFMREPYDGKHLCHRDIDIAVELKKYRTVADRDECHHQIIGACHHILSEDPRRMWIFGITIENNWMSAWYFSRSHSVKTFAFDWFENIEFVIQIVLSFALATPAELGFDPLVHKDPLSDDGQTWSYIYEVPSSATGGSPRFYKTGQIRMPERPMCIAGRVTRIWEVVEVTDRYGTETVFHAETCILKDVWLDENTDTEAENMDKIFASVDKFIAAGLETEMEEERKKNPNSEGEPATDDELMTRVINNEKRFKCFNDDTKRRLHGYLMDKKYRSLFLTKRHAWKGVVSRALGEDVFHCPTLFSKVPVKRQLEHTYTQRSGQPTSESHHRDSYQPPEMEILTRQPKELASKVQILSGRRFVPKQQSRFVYDEVCTRIDRLPTLGDVADVLSGAVDALHILFLAGWVHRDISIGNILAIDMKSATAAGSSQWKVKLSDLEFARVMVDTERVPRSDPRTGTPFFMPTEILRRRYRFQDYRIGIVTAKAQSKFEKRIAGGAQAVQTAPTADVTLSGQVKKATQHEYPHLKAFEPMPFEIEGMLDATDLDPSKIPSRSAVVNHNFQHDLESIWWMLLWFITQGINNEELSDWTEALFQHNVDNYQDRFIALDNRINSHLQHHLPEVLVEALLPDLMEALRKSMHKYYILRPIYGQLDDPESYSEIHALFAEFLYDYKLDRGALWRDLSLKHSGTFGLMKLPGSGAATKRGRTRSMSRAAGRSKKPKHI</sequence>
<dbReference type="PANTHER" id="PTHR38248">
    <property type="entry name" value="FUNK1 6"/>
    <property type="match status" value="1"/>
</dbReference>
<feature type="compositionally biased region" description="Pro residues" evidence="1">
    <location>
        <begin position="1"/>
        <end position="11"/>
    </location>
</feature>
<accession>A0A8H5BGA8</accession>
<feature type="region of interest" description="Disordered" evidence="1">
    <location>
        <begin position="869"/>
        <end position="895"/>
    </location>
</feature>
<dbReference type="InterPro" id="IPR011009">
    <property type="entry name" value="Kinase-like_dom_sf"/>
</dbReference>
<protein>
    <recommendedName>
        <fullName evidence="2">Fungal-type protein kinase domain-containing protein</fullName>
    </recommendedName>
</protein>
<dbReference type="EMBL" id="JAACJJ010000028">
    <property type="protein sequence ID" value="KAF5322817.1"/>
    <property type="molecule type" value="Genomic_DNA"/>
</dbReference>
<dbReference type="SUPFAM" id="SSF56112">
    <property type="entry name" value="Protein kinase-like (PK-like)"/>
    <property type="match status" value="1"/>
</dbReference>
<feature type="compositionally biased region" description="Basic residues" evidence="1">
    <location>
        <begin position="875"/>
        <end position="895"/>
    </location>
</feature>
<proteinExistence type="predicted"/>
<dbReference type="Gene3D" id="1.10.510.10">
    <property type="entry name" value="Transferase(Phosphotransferase) domain 1"/>
    <property type="match status" value="1"/>
</dbReference>
<evidence type="ECO:0000313" key="3">
    <source>
        <dbReference type="EMBL" id="KAF5322817.1"/>
    </source>
</evidence>
<comment type="caution">
    <text evidence="3">The sequence shown here is derived from an EMBL/GenBank/DDBJ whole genome shotgun (WGS) entry which is preliminary data.</text>
</comment>
<dbReference type="AlphaFoldDB" id="A0A8H5BGA8"/>
<dbReference type="InterPro" id="IPR040976">
    <property type="entry name" value="Pkinase_fungal"/>
</dbReference>
<dbReference type="OrthoDB" id="312874at2759"/>
<feature type="compositionally biased region" description="Polar residues" evidence="1">
    <location>
        <begin position="486"/>
        <end position="496"/>
    </location>
</feature>
<dbReference type="Pfam" id="PF17667">
    <property type="entry name" value="Pkinase_fungal"/>
    <property type="match status" value="1"/>
</dbReference>
<feature type="domain" description="Fungal-type protein kinase" evidence="2">
    <location>
        <begin position="184"/>
        <end position="746"/>
    </location>
</feature>
<feature type="compositionally biased region" description="Polar residues" evidence="1">
    <location>
        <begin position="15"/>
        <end position="28"/>
    </location>
</feature>
<feature type="region of interest" description="Disordered" evidence="1">
    <location>
        <begin position="486"/>
        <end position="506"/>
    </location>
</feature>
<keyword evidence="4" id="KW-1185">Reference proteome</keyword>